<protein>
    <submittedName>
        <fullName evidence="1">Uncharacterized protein</fullName>
    </submittedName>
</protein>
<organism evidence="1 2">
    <name type="scientific">Pasteurella multocida</name>
    <dbReference type="NCBI Taxonomy" id="747"/>
    <lineage>
        <taxon>Bacteria</taxon>
        <taxon>Pseudomonadati</taxon>
        <taxon>Pseudomonadota</taxon>
        <taxon>Gammaproteobacteria</taxon>
        <taxon>Pasteurellales</taxon>
        <taxon>Pasteurellaceae</taxon>
        <taxon>Pasteurella</taxon>
    </lineage>
</organism>
<dbReference type="EMBL" id="JANJHC010000006">
    <property type="protein sequence ID" value="MDA5622696.1"/>
    <property type="molecule type" value="Genomic_DNA"/>
</dbReference>
<dbReference type="AlphaFoldDB" id="A0A9X3UQ07"/>
<gene>
    <name evidence="1" type="ORF">NM948_03925</name>
</gene>
<reference evidence="1" key="1">
    <citation type="submission" date="2022-07" db="EMBL/GenBank/DDBJ databases">
        <title>Genome-based characterization of novel serogroup A variants of Pasteurella multocida.</title>
        <authorList>
            <person name="Prajapati A."/>
            <person name="Yogisharadhya R."/>
            <person name="Mohanty N."/>
            <person name="Chanda M."/>
            <person name="Mendem S.K."/>
            <person name="Siddaramappa S."/>
            <person name="Shivachandra S.B."/>
        </authorList>
    </citation>
    <scope>NUCLEOTIDE SEQUENCE</scope>
    <source>
        <strain evidence="1">NIVEDIPm19</strain>
    </source>
</reference>
<proteinExistence type="predicted"/>
<evidence type="ECO:0000313" key="1">
    <source>
        <dbReference type="EMBL" id="MDA5622696.1"/>
    </source>
</evidence>
<name>A0A9X3UQ07_PASMD</name>
<accession>A0A9X3UQ07</accession>
<dbReference type="Proteomes" id="UP001145481">
    <property type="component" value="Unassembled WGS sequence"/>
</dbReference>
<sequence length="90" mass="10804">MIKQKRNQKVTEKNKQRVNVFKLQQRVESLEKQLALQLRINANQVEFNDMRILNEEVTYKNISQLSDDVIALKQNILKRAINRFWAFLCK</sequence>
<dbReference type="RefSeq" id="WP_195188866.1">
    <property type="nucleotide sequence ID" value="NZ_JADMLJ010000004.1"/>
</dbReference>
<comment type="caution">
    <text evidence="1">The sequence shown here is derived from an EMBL/GenBank/DDBJ whole genome shotgun (WGS) entry which is preliminary data.</text>
</comment>
<evidence type="ECO:0000313" key="2">
    <source>
        <dbReference type="Proteomes" id="UP001145481"/>
    </source>
</evidence>